<evidence type="ECO:0000259" key="2">
    <source>
        <dbReference type="Pfam" id="PF00582"/>
    </source>
</evidence>
<organism evidence="3 4">
    <name type="scientific">Sphingomonas sanxanigenens DSM 19645 = NX02</name>
    <dbReference type="NCBI Taxonomy" id="1123269"/>
    <lineage>
        <taxon>Bacteria</taxon>
        <taxon>Pseudomonadati</taxon>
        <taxon>Pseudomonadota</taxon>
        <taxon>Alphaproteobacteria</taxon>
        <taxon>Sphingomonadales</taxon>
        <taxon>Sphingomonadaceae</taxon>
        <taxon>Sphingomonas</taxon>
    </lineage>
</organism>
<dbReference type="PATRIC" id="fig|1123269.5.peg.439"/>
<sequence>MIDPKLSREDSMTVKDILAIVDTGDEDEQFLKDAREFARFHDAHLTVAILSAVPTPDYAMAYAQPYFLLADYVEAAEEKQAKVTRLGERDGFEVRVLSDESGALLDKAPVQARYADLVLFGPVDAYGNAHLRRRLFENIALSSGRPVIVLPAQWKPRSFAHLAIGWNATREATRALGDALKLVQSGAKIDVLVVDARSSTKGHGSEPGADIARNLSRHGFDVTVHALVSEGENQSAVLVDFARRHRADLLVIGASAHSRLRELFLGGVTHDLVDGAPIPVLLGN</sequence>
<dbReference type="RefSeq" id="WP_245648742.1">
    <property type="nucleotide sequence ID" value="NZ_CP006644.1"/>
</dbReference>
<comment type="similarity">
    <text evidence="1">Belongs to the universal stress protein A family.</text>
</comment>
<dbReference type="CDD" id="cd00293">
    <property type="entry name" value="USP-like"/>
    <property type="match status" value="1"/>
</dbReference>
<name>W0A6V9_9SPHN</name>
<proteinExistence type="inferred from homology"/>
<dbReference type="InterPro" id="IPR006016">
    <property type="entry name" value="UspA"/>
</dbReference>
<dbReference type="PANTHER" id="PTHR46268:SF15">
    <property type="entry name" value="UNIVERSAL STRESS PROTEIN HP_0031"/>
    <property type="match status" value="1"/>
</dbReference>
<dbReference type="KEGG" id="ssan:NX02_02230"/>
<evidence type="ECO:0000256" key="1">
    <source>
        <dbReference type="ARBA" id="ARBA00008791"/>
    </source>
</evidence>
<evidence type="ECO:0000313" key="4">
    <source>
        <dbReference type="Proteomes" id="UP000018851"/>
    </source>
</evidence>
<dbReference type="SUPFAM" id="SSF52402">
    <property type="entry name" value="Adenine nucleotide alpha hydrolases-like"/>
    <property type="match status" value="2"/>
</dbReference>
<reference evidence="3 4" key="1">
    <citation type="submission" date="2013-07" db="EMBL/GenBank/DDBJ databases">
        <title>Completed genome of Sphingomonas sanxanigenens NX02.</title>
        <authorList>
            <person name="Ma T."/>
            <person name="Huang H."/>
            <person name="Wu M."/>
            <person name="Li X."/>
            <person name="Li G."/>
        </authorList>
    </citation>
    <scope>NUCLEOTIDE SEQUENCE [LARGE SCALE GENOMIC DNA]</scope>
    <source>
        <strain evidence="3 4">NX02</strain>
    </source>
</reference>
<protein>
    <submittedName>
        <fullName evidence="3">Universal stress protein UspA</fullName>
    </submittedName>
</protein>
<dbReference type="HOGENOM" id="CLU_049301_5_2_5"/>
<dbReference type="Gene3D" id="3.40.50.12370">
    <property type="match status" value="1"/>
</dbReference>
<feature type="domain" description="UspA" evidence="2">
    <location>
        <begin position="216"/>
        <end position="282"/>
    </location>
</feature>
<gene>
    <name evidence="3" type="ORF">NX02_02230</name>
</gene>
<dbReference type="PANTHER" id="PTHR46268">
    <property type="entry name" value="STRESS RESPONSE PROTEIN NHAX"/>
    <property type="match status" value="1"/>
</dbReference>
<keyword evidence="4" id="KW-1185">Reference proteome</keyword>
<dbReference type="Pfam" id="PF00582">
    <property type="entry name" value="Usp"/>
    <property type="match status" value="1"/>
</dbReference>
<evidence type="ECO:0000313" key="3">
    <source>
        <dbReference type="EMBL" id="AHE52207.1"/>
    </source>
</evidence>
<dbReference type="Proteomes" id="UP000018851">
    <property type="component" value="Chromosome"/>
</dbReference>
<accession>W0A6V9</accession>
<dbReference type="STRING" id="1123269.NX02_02230"/>
<dbReference type="AlphaFoldDB" id="W0A6V9"/>
<dbReference type="EMBL" id="CP006644">
    <property type="protein sequence ID" value="AHE52207.1"/>
    <property type="molecule type" value="Genomic_DNA"/>
</dbReference>
<dbReference type="eggNOG" id="COG0589">
    <property type="taxonomic scope" value="Bacteria"/>
</dbReference>